<protein>
    <submittedName>
        <fullName evidence="1">Uncharacterized protein</fullName>
    </submittedName>
</protein>
<comment type="caution">
    <text evidence="1">The sequence shown here is derived from an EMBL/GenBank/DDBJ whole genome shotgun (WGS) entry which is preliminary data.</text>
</comment>
<name>A0ABT6LXU7_9ACTN</name>
<organism evidence="1 2">
    <name type="scientific">Streptomyces pseudovenezuelae</name>
    <dbReference type="NCBI Taxonomy" id="67350"/>
    <lineage>
        <taxon>Bacteria</taxon>
        <taxon>Bacillati</taxon>
        <taxon>Actinomycetota</taxon>
        <taxon>Actinomycetes</taxon>
        <taxon>Kitasatosporales</taxon>
        <taxon>Streptomycetaceae</taxon>
        <taxon>Streptomyces</taxon>
        <taxon>Streptomyces aurantiacus group</taxon>
    </lineage>
</organism>
<dbReference type="Proteomes" id="UP001160499">
    <property type="component" value="Unassembled WGS sequence"/>
</dbReference>
<reference evidence="1 2" key="1">
    <citation type="submission" date="2023-04" db="EMBL/GenBank/DDBJ databases">
        <title>Forest soil microbial communities from Buena Vista Peninsula, Colon Province, Panama.</title>
        <authorList>
            <person name="Bouskill N."/>
        </authorList>
    </citation>
    <scope>NUCLEOTIDE SEQUENCE [LARGE SCALE GENOMIC DNA]</scope>
    <source>
        <strain evidence="1 2">GGS1</strain>
    </source>
</reference>
<sequence length="100" mass="10695">MFKSQIAKLAVLAVRWPHLRAALGRQIGPTERDTVLALLEAPLAELPEDASWSARREALHTVLANAQIPEKLRASLLASEALCQLLATAPSIGTTAAGYL</sequence>
<dbReference type="RefSeq" id="WP_280881878.1">
    <property type="nucleotide sequence ID" value="NZ_JARXVH010000020.1"/>
</dbReference>
<accession>A0ABT6LXU7</accession>
<evidence type="ECO:0000313" key="1">
    <source>
        <dbReference type="EMBL" id="MDH6221133.1"/>
    </source>
</evidence>
<proteinExistence type="predicted"/>
<evidence type="ECO:0000313" key="2">
    <source>
        <dbReference type="Proteomes" id="UP001160499"/>
    </source>
</evidence>
<dbReference type="EMBL" id="JARXVH010000020">
    <property type="protein sequence ID" value="MDH6221133.1"/>
    <property type="molecule type" value="Genomic_DNA"/>
</dbReference>
<keyword evidence="2" id="KW-1185">Reference proteome</keyword>
<gene>
    <name evidence="1" type="ORF">M2283_008475</name>
</gene>